<evidence type="ECO:0000313" key="2">
    <source>
        <dbReference type="EMBL" id="GGC48306.1"/>
    </source>
</evidence>
<dbReference type="EMBL" id="BMIK01000029">
    <property type="protein sequence ID" value="GGC48306.1"/>
    <property type="molecule type" value="Genomic_DNA"/>
</dbReference>
<dbReference type="Proteomes" id="UP000597338">
    <property type="component" value="Unassembled WGS sequence"/>
</dbReference>
<feature type="transmembrane region" description="Helical" evidence="1">
    <location>
        <begin position="37"/>
        <end position="53"/>
    </location>
</feature>
<keyword evidence="1" id="KW-0472">Membrane</keyword>
<feature type="transmembrane region" description="Helical" evidence="1">
    <location>
        <begin position="227"/>
        <end position="246"/>
    </location>
</feature>
<accession>A0ABQ1N0F7</accession>
<keyword evidence="1" id="KW-1133">Transmembrane helix</keyword>
<gene>
    <name evidence="2" type="ORF">GCM10011386_45650</name>
</gene>
<name>A0ABQ1N0F7_9SPHI</name>
<comment type="caution">
    <text evidence="2">The sequence shown here is derived from an EMBL/GenBank/DDBJ whole genome shotgun (WGS) entry which is preliminary data.</text>
</comment>
<feature type="transmembrane region" description="Helical" evidence="1">
    <location>
        <begin position="123"/>
        <end position="141"/>
    </location>
</feature>
<keyword evidence="3" id="KW-1185">Reference proteome</keyword>
<keyword evidence="1" id="KW-0812">Transmembrane</keyword>
<dbReference type="RefSeq" id="WP_188753793.1">
    <property type="nucleotide sequence ID" value="NZ_BMIK01000029.1"/>
</dbReference>
<reference evidence="3" key="1">
    <citation type="journal article" date="2019" name="Int. J. Syst. Evol. Microbiol.">
        <title>The Global Catalogue of Microorganisms (GCM) 10K type strain sequencing project: providing services to taxonomists for standard genome sequencing and annotation.</title>
        <authorList>
            <consortium name="The Broad Institute Genomics Platform"/>
            <consortium name="The Broad Institute Genome Sequencing Center for Infectious Disease"/>
            <person name="Wu L."/>
            <person name="Ma J."/>
        </authorList>
    </citation>
    <scope>NUCLEOTIDE SEQUENCE [LARGE SCALE GENOMIC DNA]</scope>
    <source>
        <strain evidence="3">CGMCC 1.15342</strain>
    </source>
</reference>
<protein>
    <recommendedName>
        <fullName evidence="4">DUF3307 domain-containing protein</fullName>
    </recommendedName>
</protein>
<dbReference type="InterPro" id="IPR021737">
    <property type="entry name" value="Phage_phiKZ_Orf197"/>
</dbReference>
<dbReference type="Pfam" id="PF11750">
    <property type="entry name" value="DUF3307"/>
    <property type="match status" value="1"/>
</dbReference>
<organism evidence="2 3">
    <name type="scientific">Parapedobacter defluvii</name>
    <dbReference type="NCBI Taxonomy" id="2045106"/>
    <lineage>
        <taxon>Bacteria</taxon>
        <taxon>Pseudomonadati</taxon>
        <taxon>Bacteroidota</taxon>
        <taxon>Sphingobacteriia</taxon>
        <taxon>Sphingobacteriales</taxon>
        <taxon>Sphingobacteriaceae</taxon>
        <taxon>Parapedobacter</taxon>
    </lineage>
</organism>
<feature type="transmembrane region" description="Helical" evidence="1">
    <location>
        <begin position="187"/>
        <end position="207"/>
    </location>
</feature>
<proteinExistence type="predicted"/>
<sequence length="254" mass="29152">MITLGLKLFLAHVLGDFVFQPDKWVKGKTEKKHKSKYLYLHVAVHALMLLLLLKFDFFYWKAFLTIVASHLIIDIIKTHVYGRVNKKVLFWLDQLMHVLFIGLAVYLYEPYTVSLQPLLANEVLLFLLATVCVTFVSSIVIKQSLSSWGLEAQQTTPEESSQQEIVQKSEKDSLTNAGKYIGYLERLFLFCFILMNQWQAIGFLIAAKSIFRFSDLSTAKDRKLTEYVLIGTLLSFGLALLISLSYKYGKQFVS</sequence>
<feature type="transmembrane region" description="Helical" evidence="1">
    <location>
        <begin position="88"/>
        <end position="108"/>
    </location>
</feature>
<evidence type="ECO:0000256" key="1">
    <source>
        <dbReference type="SAM" id="Phobius"/>
    </source>
</evidence>
<evidence type="ECO:0000313" key="3">
    <source>
        <dbReference type="Proteomes" id="UP000597338"/>
    </source>
</evidence>
<evidence type="ECO:0008006" key="4">
    <source>
        <dbReference type="Google" id="ProtNLM"/>
    </source>
</evidence>